<protein>
    <submittedName>
        <fullName evidence="1">Uncharacterized protein</fullName>
    </submittedName>
</protein>
<proteinExistence type="predicted"/>
<reference evidence="1" key="1">
    <citation type="submission" date="2014-11" db="EMBL/GenBank/DDBJ databases">
        <authorList>
            <person name="Amaro Gonzalez C."/>
        </authorList>
    </citation>
    <scope>NUCLEOTIDE SEQUENCE</scope>
</reference>
<reference evidence="1" key="2">
    <citation type="journal article" date="2015" name="Fish Shellfish Immunol.">
        <title>Early steps in the European eel (Anguilla anguilla)-Vibrio vulnificus interaction in the gills: Role of the RtxA13 toxin.</title>
        <authorList>
            <person name="Callol A."/>
            <person name="Pajuelo D."/>
            <person name="Ebbesson L."/>
            <person name="Teles M."/>
            <person name="MacKenzie S."/>
            <person name="Amaro C."/>
        </authorList>
    </citation>
    <scope>NUCLEOTIDE SEQUENCE</scope>
</reference>
<organism evidence="1">
    <name type="scientific">Anguilla anguilla</name>
    <name type="common">European freshwater eel</name>
    <name type="synonym">Muraena anguilla</name>
    <dbReference type="NCBI Taxonomy" id="7936"/>
    <lineage>
        <taxon>Eukaryota</taxon>
        <taxon>Metazoa</taxon>
        <taxon>Chordata</taxon>
        <taxon>Craniata</taxon>
        <taxon>Vertebrata</taxon>
        <taxon>Euteleostomi</taxon>
        <taxon>Actinopterygii</taxon>
        <taxon>Neopterygii</taxon>
        <taxon>Teleostei</taxon>
        <taxon>Anguilliformes</taxon>
        <taxon>Anguillidae</taxon>
        <taxon>Anguilla</taxon>
    </lineage>
</organism>
<dbReference type="EMBL" id="GBXM01043779">
    <property type="protein sequence ID" value="JAH64798.1"/>
    <property type="molecule type" value="Transcribed_RNA"/>
</dbReference>
<dbReference type="AlphaFoldDB" id="A0A0E9UIL7"/>
<accession>A0A0E9UIL7</accession>
<name>A0A0E9UIL7_ANGAN</name>
<sequence length="31" mass="3512">MIFHKTQLQSCSSAQLPFDISVPIVQKSIKH</sequence>
<evidence type="ECO:0000313" key="1">
    <source>
        <dbReference type="EMBL" id="JAH64798.1"/>
    </source>
</evidence>